<dbReference type="Gene3D" id="3.20.20.70">
    <property type="entry name" value="Aldolase class I"/>
    <property type="match status" value="1"/>
</dbReference>
<reference evidence="9 10" key="1">
    <citation type="submission" date="2017-08" db="EMBL/GenBank/DDBJ databases">
        <title>Lysobacter sylvestris genome.</title>
        <authorList>
            <person name="Zhang D.-C."/>
            <person name="Albuquerque L."/>
            <person name="Franca L."/>
            <person name="Froufe H.J.C."/>
            <person name="Barroso C."/>
            <person name="Egas C."/>
            <person name="Da Costa M."/>
            <person name="Margesin R."/>
        </authorList>
    </citation>
    <scope>NUCLEOTIDE SEQUENCE [LARGE SCALE GENOMIC DNA]</scope>
    <source>
        <strain evidence="9 10">AM20-91</strain>
    </source>
</reference>
<evidence type="ECO:0000256" key="3">
    <source>
        <dbReference type="ARBA" id="ARBA00006906"/>
    </source>
</evidence>
<dbReference type="EMBL" id="NPZB01000002">
    <property type="protein sequence ID" value="PNS08036.1"/>
    <property type="molecule type" value="Genomic_DNA"/>
</dbReference>
<dbReference type="InterPro" id="IPR031338">
    <property type="entry name" value="KDPG/KHG_AS_2"/>
</dbReference>
<dbReference type="Proteomes" id="UP000236220">
    <property type="component" value="Unassembled WGS sequence"/>
</dbReference>
<keyword evidence="7" id="KW-0704">Schiff base</keyword>
<evidence type="ECO:0000256" key="2">
    <source>
        <dbReference type="ARBA" id="ARBA00004736"/>
    </source>
</evidence>
<keyword evidence="8" id="KW-0119">Carbohydrate metabolism</keyword>
<keyword evidence="6" id="KW-0456">Lyase</keyword>
<evidence type="ECO:0000256" key="1">
    <source>
        <dbReference type="ARBA" id="ARBA00000654"/>
    </source>
</evidence>
<dbReference type="CDD" id="cd00452">
    <property type="entry name" value="KDPG_aldolase"/>
    <property type="match status" value="1"/>
</dbReference>
<dbReference type="GO" id="GO:0008675">
    <property type="term" value="F:2-dehydro-3-deoxy-phosphogluconate aldolase activity"/>
    <property type="evidence" value="ECO:0007669"/>
    <property type="project" value="UniProtKB-EC"/>
</dbReference>
<dbReference type="RefSeq" id="WP_103075669.1">
    <property type="nucleotide sequence ID" value="NZ_NPZB01000002.1"/>
</dbReference>
<dbReference type="Pfam" id="PF01081">
    <property type="entry name" value="Aldolase"/>
    <property type="match status" value="1"/>
</dbReference>
<dbReference type="InterPro" id="IPR031337">
    <property type="entry name" value="KDPG/KHG_AS_1"/>
</dbReference>
<evidence type="ECO:0000256" key="7">
    <source>
        <dbReference type="ARBA" id="ARBA00023270"/>
    </source>
</evidence>
<dbReference type="NCBIfam" id="NF004325">
    <property type="entry name" value="PRK05718.1"/>
    <property type="match status" value="1"/>
</dbReference>
<evidence type="ECO:0000313" key="9">
    <source>
        <dbReference type="EMBL" id="PNS08036.1"/>
    </source>
</evidence>
<sequence>MTTPLTADAVLRAAPIIPTITIDHLEDAVPFARALVDGGLRVLEITLRTPAAMAAIAKIARDVPDAIVGAGTVLTPGHYAAVRDSGAVFAISPGSSPELLRANAAACPLIPGVATASELMQGMQAGFTHFKFFPAEASGGTSWLRAVQGPFAEARFCPTGGISAETAPNYLALSNVLTVGGSWMLPKDAIVARDWDRIRQLATQAAALHQKK</sequence>
<comment type="caution">
    <text evidence="9">The sequence shown here is derived from an EMBL/GenBank/DDBJ whole genome shotgun (WGS) entry which is preliminary data.</text>
</comment>
<evidence type="ECO:0000256" key="5">
    <source>
        <dbReference type="ARBA" id="ARBA00013063"/>
    </source>
</evidence>
<dbReference type="PANTHER" id="PTHR30246">
    <property type="entry name" value="2-KETO-3-DEOXY-6-PHOSPHOGLUCONATE ALDOLASE"/>
    <property type="match status" value="1"/>
</dbReference>
<dbReference type="InterPro" id="IPR013785">
    <property type="entry name" value="Aldolase_TIM"/>
</dbReference>
<dbReference type="PANTHER" id="PTHR30246:SF1">
    <property type="entry name" value="2-DEHYDRO-3-DEOXY-6-PHOSPHOGALACTONATE ALDOLASE-RELATED"/>
    <property type="match status" value="1"/>
</dbReference>
<evidence type="ECO:0000256" key="4">
    <source>
        <dbReference type="ARBA" id="ARBA00011233"/>
    </source>
</evidence>
<comment type="subunit">
    <text evidence="4">Homotrimer.</text>
</comment>
<dbReference type="AlphaFoldDB" id="A0A2K1PZ16"/>
<name>A0A2K1PZ16_9GAMM</name>
<dbReference type="PROSITE" id="PS00160">
    <property type="entry name" value="ALDOLASE_KDPG_KHG_2"/>
    <property type="match status" value="1"/>
</dbReference>
<comment type="pathway">
    <text evidence="2">Carbohydrate acid metabolism; 2-dehydro-3-deoxy-D-gluconate degradation; D-glyceraldehyde 3-phosphate and pyruvate from 2-dehydro-3-deoxy-D-gluconate: step 2/2.</text>
</comment>
<dbReference type="SUPFAM" id="SSF51569">
    <property type="entry name" value="Aldolase"/>
    <property type="match status" value="1"/>
</dbReference>
<evidence type="ECO:0000256" key="6">
    <source>
        <dbReference type="ARBA" id="ARBA00023239"/>
    </source>
</evidence>
<accession>A0A2K1PZ16</accession>
<protein>
    <recommendedName>
        <fullName evidence="5">2-dehydro-3-deoxy-phosphogluconate aldolase</fullName>
        <ecNumber evidence="5">4.1.2.14</ecNumber>
    </recommendedName>
</protein>
<keyword evidence="10" id="KW-1185">Reference proteome</keyword>
<comment type="catalytic activity">
    <reaction evidence="1">
        <text>2-dehydro-3-deoxy-6-phospho-D-gluconate = D-glyceraldehyde 3-phosphate + pyruvate</text>
        <dbReference type="Rhea" id="RHEA:17089"/>
        <dbReference type="ChEBI" id="CHEBI:15361"/>
        <dbReference type="ChEBI" id="CHEBI:57569"/>
        <dbReference type="ChEBI" id="CHEBI:59776"/>
        <dbReference type="EC" id="4.1.2.14"/>
    </reaction>
</comment>
<dbReference type="InterPro" id="IPR000887">
    <property type="entry name" value="Aldlse_KDPG_KHG"/>
</dbReference>
<dbReference type="OrthoDB" id="9805177at2"/>
<dbReference type="PROSITE" id="PS00159">
    <property type="entry name" value="ALDOLASE_KDPG_KHG_1"/>
    <property type="match status" value="1"/>
</dbReference>
<comment type="similarity">
    <text evidence="3">Belongs to the KHG/KDPG aldolase family.</text>
</comment>
<organism evidence="9 10">
    <name type="scientific">Solilutibacter silvestris</name>
    <dbReference type="NCBI Taxonomy" id="1645665"/>
    <lineage>
        <taxon>Bacteria</taxon>
        <taxon>Pseudomonadati</taxon>
        <taxon>Pseudomonadota</taxon>
        <taxon>Gammaproteobacteria</taxon>
        <taxon>Lysobacterales</taxon>
        <taxon>Lysobacteraceae</taxon>
        <taxon>Solilutibacter</taxon>
    </lineage>
</organism>
<dbReference type="EC" id="4.1.2.14" evidence="5"/>
<evidence type="ECO:0000256" key="8">
    <source>
        <dbReference type="ARBA" id="ARBA00023277"/>
    </source>
</evidence>
<gene>
    <name evidence="9" type="ORF">Lysil_2212</name>
</gene>
<proteinExistence type="inferred from homology"/>
<evidence type="ECO:0000313" key="10">
    <source>
        <dbReference type="Proteomes" id="UP000236220"/>
    </source>
</evidence>
<dbReference type="NCBIfam" id="TIGR01182">
    <property type="entry name" value="eda"/>
    <property type="match status" value="1"/>
</dbReference>